<keyword evidence="4" id="KW-0521">NADP</keyword>
<dbReference type="STRING" id="1071383.J7R662"/>
<evidence type="ECO:0000313" key="7">
    <source>
        <dbReference type="EMBL" id="CCK70345.1"/>
    </source>
</evidence>
<dbReference type="OrthoDB" id="66881at2759"/>
<dbReference type="RefSeq" id="XP_022464591.1">
    <property type="nucleotide sequence ID" value="XM_022608057.1"/>
</dbReference>
<dbReference type="AlphaFoldDB" id="J7R662"/>
<dbReference type="Pfam" id="PF00743">
    <property type="entry name" value="FMO-like"/>
    <property type="match status" value="2"/>
</dbReference>
<dbReference type="Gene3D" id="3.50.50.60">
    <property type="entry name" value="FAD/NAD(P)-binding domain"/>
    <property type="match status" value="2"/>
</dbReference>
<dbReference type="EMBL" id="HE978318">
    <property type="protein sequence ID" value="CCK70345.1"/>
    <property type="molecule type" value="Genomic_DNA"/>
</dbReference>
<reference evidence="8" key="2">
    <citation type="submission" date="2012-08" db="EMBL/GenBank/DDBJ databases">
        <title>Genome sequence of Kazachstania naganishii.</title>
        <authorList>
            <person name="Gordon J.L."/>
            <person name="Armisen D."/>
            <person name="Proux-Wera E."/>
            <person name="OhEigeartaigh S.S."/>
            <person name="Byrne K.P."/>
            <person name="Wolfe K.H."/>
        </authorList>
    </citation>
    <scope>NUCLEOTIDE SEQUENCE [LARGE SCALE GENOMIC DNA]</scope>
    <source>
        <strain evidence="8">ATCC MYA-139 / BCRC 22969 / CBS 8797 / CCRC 22969 / KCTC 17520 / NBRC 10181 / NCYC 3082</strain>
    </source>
</reference>
<dbReference type="GO" id="GO:0050661">
    <property type="term" value="F:NADP binding"/>
    <property type="evidence" value="ECO:0007669"/>
    <property type="project" value="InterPro"/>
</dbReference>
<dbReference type="InterPro" id="IPR050346">
    <property type="entry name" value="FMO-like"/>
</dbReference>
<evidence type="ECO:0000256" key="5">
    <source>
        <dbReference type="ARBA" id="ARBA00023002"/>
    </source>
</evidence>
<feature type="compositionally biased region" description="Basic and acidic residues" evidence="6">
    <location>
        <begin position="401"/>
        <end position="418"/>
    </location>
</feature>
<dbReference type="GO" id="GO:0050660">
    <property type="term" value="F:flavin adenine dinucleotide binding"/>
    <property type="evidence" value="ECO:0007669"/>
    <property type="project" value="InterPro"/>
</dbReference>
<feature type="compositionally biased region" description="Polar residues" evidence="6">
    <location>
        <begin position="419"/>
        <end position="430"/>
    </location>
</feature>
<feature type="region of interest" description="Disordered" evidence="6">
    <location>
        <begin position="401"/>
        <end position="430"/>
    </location>
</feature>
<evidence type="ECO:0008006" key="9">
    <source>
        <dbReference type="Google" id="ProtNLM"/>
    </source>
</evidence>
<accession>J7R662</accession>
<dbReference type="HOGENOM" id="CLU_006909_5_0_1"/>
<keyword evidence="2" id="KW-0285">Flavoprotein</keyword>
<evidence type="ECO:0000256" key="6">
    <source>
        <dbReference type="SAM" id="MobiDB-lite"/>
    </source>
</evidence>
<dbReference type="PANTHER" id="PTHR23023">
    <property type="entry name" value="DIMETHYLANILINE MONOOXYGENASE"/>
    <property type="match status" value="1"/>
</dbReference>
<dbReference type="KEGG" id="kng:KNAG_0E00770"/>
<sequence>MTITEVKKLAIIGGGPGGLASARVFLKNARSFSEIHLYVSDERVGGLWYVPEGHQKGRVMYDHLETNLTKPLMQFSGFPFKEEVSEYPKRLDVYNYLQDYFTRFIAGQSPVQIHWTTPVESVLKESGKWSVRTSQGEVAEFDNVIVATGHFSKPYIPRGVRGLEDWFAHKAAIHARDFQNAEFSRDKTVVVIGNASSGQDIVNQVSSVAKHVYHSVSAPSESDYIYAGDPVIEQVGKIASVDLNSRSVTLEDGTVISGVDYLVYATGYLYNFPLLPAEWQQRLLVDEGRAVHGLWGHISPPEDPSIAFVLIPQLIIPFPLAELQAALIVHIFEGTISPQEQAPGPFDSSVVLDNLKDVAYYRWLQEQLDAANGRSASVSDPVRAHFEPVWWDAHHESLRASSSADKRRRNDVLHDHTLQLRSQGKSYTNQ</sequence>
<name>J7R662_HUIN7</name>
<evidence type="ECO:0000256" key="2">
    <source>
        <dbReference type="ARBA" id="ARBA00022630"/>
    </source>
</evidence>
<dbReference type="PRINTS" id="PR00370">
    <property type="entry name" value="FMOXYGENASE"/>
</dbReference>
<evidence type="ECO:0000313" key="8">
    <source>
        <dbReference type="Proteomes" id="UP000006310"/>
    </source>
</evidence>
<dbReference type="eggNOG" id="KOG1399">
    <property type="taxonomic scope" value="Eukaryota"/>
</dbReference>
<evidence type="ECO:0000256" key="4">
    <source>
        <dbReference type="ARBA" id="ARBA00022857"/>
    </source>
</evidence>
<keyword evidence="8" id="KW-1185">Reference proteome</keyword>
<reference evidence="7 8" key="1">
    <citation type="journal article" date="2011" name="Proc. Natl. Acad. Sci. U.S.A.">
        <title>Evolutionary erosion of yeast sex chromosomes by mating-type switching accidents.</title>
        <authorList>
            <person name="Gordon J.L."/>
            <person name="Armisen D."/>
            <person name="Proux-Wera E."/>
            <person name="Oheigeartaigh S.S."/>
            <person name="Byrne K.P."/>
            <person name="Wolfe K.H."/>
        </authorList>
    </citation>
    <scope>NUCLEOTIDE SEQUENCE [LARGE SCALE GENOMIC DNA]</scope>
    <source>
        <strain evidence="8">ATCC MYA-139 / BCRC 22969 / CBS 8797 / CCRC 22969 / KCTC 17520 / NBRC 10181 / NCYC 3082</strain>
    </source>
</reference>
<proteinExistence type="inferred from homology"/>
<dbReference type="GO" id="GO:0005789">
    <property type="term" value="C:endoplasmic reticulum membrane"/>
    <property type="evidence" value="ECO:0007669"/>
    <property type="project" value="EnsemblFungi"/>
</dbReference>
<dbReference type="GO" id="GO:0006457">
    <property type="term" value="P:protein folding"/>
    <property type="evidence" value="ECO:0007669"/>
    <property type="project" value="EnsemblFungi"/>
</dbReference>
<dbReference type="GO" id="GO:0004499">
    <property type="term" value="F:N,N-dimethylaniline monooxygenase activity"/>
    <property type="evidence" value="ECO:0007669"/>
    <property type="project" value="EnsemblFungi"/>
</dbReference>
<evidence type="ECO:0000256" key="1">
    <source>
        <dbReference type="ARBA" id="ARBA00009183"/>
    </source>
</evidence>
<evidence type="ECO:0000256" key="3">
    <source>
        <dbReference type="ARBA" id="ARBA00022827"/>
    </source>
</evidence>
<dbReference type="InterPro" id="IPR000960">
    <property type="entry name" value="Flavin_mOase"/>
</dbReference>
<protein>
    <recommendedName>
        <fullName evidence="9">FAD/NAD(P)-binding domain-containing protein</fullName>
    </recommendedName>
</protein>
<dbReference type="Proteomes" id="UP000006310">
    <property type="component" value="Chromosome 5"/>
</dbReference>
<comment type="similarity">
    <text evidence="1">Belongs to the FMO family.</text>
</comment>
<dbReference type="InterPro" id="IPR036188">
    <property type="entry name" value="FAD/NAD-bd_sf"/>
</dbReference>
<keyword evidence="3" id="KW-0274">FAD</keyword>
<dbReference type="InterPro" id="IPR020946">
    <property type="entry name" value="Flavin_mOase-like"/>
</dbReference>
<gene>
    <name evidence="7" type="primary">KNAG0E00770</name>
    <name evidence="7" type="ordered locus">KNAG_0E00770</name>
</gene>
<organism evidence="7 8">
    <name type="scientific">Huiozyma naganishii (strain ATCC MYA-139 / BCRC 22969 / CBS 8797 / KCTC 17520 / NBRC 10181 / NCYC 3082 / Yp74L-3)</name>
    <name type="common">Yeast</name>
    <name type="synonym">Kazachstania naganishii</name>
    <dbReference type="NCBI Taxonomy" id="1071383"/>
    <lineage>
        <taxon>Eukaryota</taxon>
        <taxon>Fungi</taxon>
        <taxon>Dikarya</taxon>
        <taxon>Ascomycota</taxon>
        <taxon>Saccharomycotina</taxon>
        <taxon>Saccharomycetes</taxon>
        <taxon>Saccharomycetales</taxon>
        <taxon>Saccharomycetaceae</taxon>
        <taxon>Huiozyma</taxon>
    </lineage>
</organism>
<dbReference type="GeneID" id="34526045"/>
<keyword evidence="5" id="KW-0560">Oxidoreductase</keyword>
<dbReference type="OMA" id="CTGHHFL"/>
<dbReference type="SUPFAM" id="SSF51905">
    <property type="entry name" value="FAD/NAD(P)-binding domain"/>
    <property type="match status" value="1"/>
</dbReference>